<feature type="coiled-coil region" evidence="1">
    <location>
        <begin position="218"/>
        <end position="245"/>
    </location>
</feature>
<feature type="domain" description="Sensor histidine kinase NatK-like C-terminal" evidence="3">
    <location>
        <begin position="329"/>
        <end position="407"/>
    </location>
</feature>
<dbReference type="PANTHER" id="PTHR40448:SF1">
    <property type="entry name" value="TWO-COMPONENT SENSOR HISTIDINE KINASE"/>
    <property type="match status" value="1"/>
</dbReference>
<dbReference type="Proteomes" id="UP000006094">
    <property type="component" value="Chromosome"/>
</dbReference>
<evidence type="ECO:0000259" key="3">
    <source>
        <dbReference type="Pfam" id="PF14501"/>
    </source>
</evidence>
<feature type="transmembrane region" description="Helical" evidence="2">
    <location>
        <begin position="111"/>
        <end position="132"/>
    </location>
</feature>
<dbReference type="GO" id="GO:0042802">
    <property type="term" value="F:identical protein binding"/>
    <property type="evidence" value="ECO:0007669"/>
    <property type="project" value="TreeGrafter"/>
</dbReference>
<keyword evidence="2" id="KW-0812">Transmembrane</keyword>
<dbReference type="EMBL" id="CP003326">
    <property type="protein sequence ID" value="AFS77859.1"/>
    <property type="molecule type" value="Genomic_DNA"/>
</dbReference>
<name>K0AXD3_GOTA9</name>
<feature type="transmembrane region" description="Helical" evidence="2">
    <location>
        <begin position="51"/>
        <end position="67"/>
    </location>
</feature>
<keyword evidence="2" id="KW-1133">Transmembrane helix</keyword>
<feature type="transmembrane region" description="Helical" evidence="2">
    <location>
        <begin position="186"/>
        <end position="205"/>
    </location>
</feature>
<feature type="transmembrane region" description="Helical" evidence="2">
    <location>
        <begin position="153"/>
        <end position="174"/>
    </location>
</feature>
<dbReference type="PANTHER" id="PTHR40448">
    <property type="entry name" value="TWO-COMPONENT SENSOR HISTIDINE KINASE"/>
    <property type="match status" value="1"/>
</dbReference>
<dbReference type="Pfam" id="PF14501">
    <property type="entry name" value="HATPase_c_5"/>
    <property type="match status" value="1"/>
</dbReference>
<keyword evidence="2" id="KW-0472">Membrane</keyword>
<dbReference type="InterPro" id="IPR036890">
    <property type="entry name" value="HATPase_C_sf"/>
</dbReference>
<dbReference type="AlphaFoldDB" id="K0AXD3"/>
<dbReference type="KEGG" id="cad:Curi_c07860"/>
<reference evidence="4 5" key="1">
    <citation type="journal article" date="2012" name="PLoS ONE">
        <title>The purine-utilizing bacterium Clostridium acidurici 9a: a genome-guided metabolic reconsideration.</title>
        <authorList>
            <person name="Hartwich K."/>
            <person name="Poehlein A."/>
            <person name="Daniel R."/>
        </authorList>
    </citation>
    <scope>NUCLEOTIDE SEQUENCE [LARGE SCALE GENOMIC DNA]</scope>
    <source>
        <strain evidence="5">ATCC 7906 / DSM 604 / BCRC 14475 / CIP 104303 / KCTC 5404 / NCIMB 10678 / 9a</strain>
    </source>
</reference>
<dbReference type="Gene3D" id="3.30.565.10">
    <property type="entry name" value="Histidine kinase-like ATPase, C-terminal domain"/>
    <property type="match status" value="1"/>
</dbReference>
<dbReference type="SUPFAM" id="SSF55874">
    <property type="entry name" value="ATPase domain of HSP90 chaperone/DNA topoisomerase II/histidine kinase"/>
    <property type="match status" value="1"/>
</dbReference>
<proteinExistence type="predicted"/>
<dbReference type="EC" id="2.7.13.-" evidence="4"/>
<evidence type="ECO:0000313" key="5">
    <source>
        <dbReference type="Proteomes" id="UP000006094"/>
    </source>
</evidence>
<dbReference type="HOGENOM" id="CLU_046138_1_2_9"/>
<organism evidence="4 5">
    <name type="scientific">Gottschalkia acidurici (strain ATCC 7906 / DSM 604 / BCRC 14475 / CIP 104303 / KCTC 5404 / NCIMB 10678 / 9a)</name>
    <name type="common">Clostridium acidurici</name>
    <dbReference type="NCBI Taxonomy" id="1128398"/>
    <lineage>
        <taxon>Bacteria</taxon>
        <taxon>Bacillati</taxon>
        <taxon>Bacillota</taxon>
        <taxon>Tissierellia</taxon>
        <taxon>Tissierellales</taxon>
        <taxon>Gottschalkiaceae</taxon>
        <taxon>Gottschalkia</taxon>
    </lineage>
</organism>
<dbReference type="InterPro" id="IPR032834">
    <property type="entry name" value="NatK-like_C"/>
</dbReference>
<evidence type="ECO:0000256" key="2">
    <source>
        <dbReference type="SAM" id="Phobius"/>
    </source>
</evidence>
<feature type="transmembrane region" description="Helical" evidence="2">
    <location>
        <begin position="74"/>
        <end position="99"/>
    </location>
</feature>
<dbReference type="GO" id="GO:0016301">
    <property type="term" value="F:kinase activity"/>
    <property type="evidence" value="ECO:0007669"/>
    <property type="project" value="UniProtKB-KW"/>
</dbReference>
<feature type="transmembrane region" description="Helical" evidence="2">
    <location>
        <begin position="29"/>
        <end position="45"/>
    </location>
</feature>
<gene>
    <name evidence="4" type="ordered locus">Curi_c07860</name>
</gene>
<keyword evidence="4" id="KW-0808">Transferase</keyword>
<accession>K0AXD3</accession>
<dbReference type="eggNOG" id="COG3290">
    <property type="taxonomic scope" value="Bacteria"/>
</dbReference>
<evidence type="ECO:0000313" key="4">
    <source>
        <dbReference type="EMBL" id="AFS77859.1"/>
    </source>
</evidence>
<dbReference type="OrthoDB" id="1634477at2"/>
<protein>
    <submittedName>
        <fullName evidence="4">Sensor histidine kinase-like protein</fullName>
        <ecNumber evidence="4">2.7.13.-</ecNumber>
    </submittedName>
</protein>
<dbReference type="STRING" id="1128398.Curi_c07860"/>
<keyword evidence="1" id="KW-0175">Coiled coil</keyword>
<sequence length="416" mass="48682">MYYIFSLLSIYLIIFIVYKLNITILSRNYYIFLSIISSIILIPIFKYEDLGIPVLIIFLIVMIYIKTKQLIPTLVSVTLSFILFLFVDFLSCTLALSILPLDSVLDIKANFFYYTLFYCFHYLISYSICFLINKFFKQKLMLINLNFKNKFSIFVLSSLLLTFLIFYINSVLFFNSNLLSQNQVNINIFMFLLYFVLLILIYYAFSQNVKKESEFIHRKTEFENLKEYTQNIESLYNEMKSFKHDYINILISMAEYINQNDMENLKEYFDNNILSISKDIDSRDFKLGLIQNIKIPELKGIVSSKIIRAHKDNINIFIDILEPIQNINMNIVDLCRVIGILLDNAIEAAKKTSSKSIKFGLVSRKNSVTIIVINSCPHDTIEIFKIYENGFSTKGLNRGVGLSNLKKYYLNITIFV</sequence>
<evidence type="ECO:0000256" key="1">
    <source>
        <dbReference type="SAM" id="Coils"/>
    </source>
</evidence>
<keyword evidence="4" id="KW-0418">Kinase</keyword>
<keyword evidence="5" id="KW-1185">Reference proteome</keyword>
<dbReference type="PATRIC" id="fig|1128398.3.peg.835"/>
<feature type="transmembrane region" description="Helical" evidence="2">
    <location>
        <begin position="6"/>
        <end position="22"/>
    </location>
</feature>